<organism evidence="11 12">
    <name type="scientific">Phakopsora pachyrhizi</name>
    <name type="common">Asian soybean rust disease fungus</name>
    <dbReference type="NCBI Taxonomy" id="170000"/>
    <lineage>
        <taxon>Eukaryota</taxon>
        <taxon>Fungi</taxon>
        <taxon>Dikarya</taxon>
        <taxon>Basidiomycota</taxon>
        <taxon>Pucciniomycotina</taxon>
        <taxon>Pucciniomycetes</taxon>
        <taxon>Pucciniales</taxon>
        <taxon>Phakopsoraceae</taxon>
        <taxon>Phakopsora</taxon>
    </lineage>
</organism>
<gene>
    <name evidence="11" type="ORF">PPACK8108_LOCUS19175</name>
</gene>
<dbReference type="Proteomes" id="UP001153365">
    <property type="component" value="Unassembled WGS sequence"/>
</dbReference>
<evidence type="ECO:0000256" key="5">
    <source>
        <dbReference type="ARBA" id="ARBA00022856"/>
    </source>
</evidence>
<keyword evidence="12" id="KW-1185">Reference proteome</keyword>
<dbReference type="EMBL" id="CALTRL010005687">
    <property type="protein sequence ID" value="CAH7684753.1"/>
    <property type="molecule type" value="Genomic_DNA"/>
</dbReference>
<dbReference type="Pfam" id="PF03169">
    <property type="entry name" value="OPT"/>
    <property type="match status" value="2"/>
</dbReference>
<feature type="compositionally biased region" description="Polar residues" evidence="9">
    <location>
        <begin position="73"/>
        <end position="89"/>
    </location>
</feature>
<dbReference type="GO" id="GO:0015031">
    <property type="term" value="P:protein transport"/>
    <property type="evidence" value="ECO:0007669"/>
    <property type="project" value="UniProtKB-KW"/>
</dbReference>
<evidence type="ECO:0000256" key="1">
    <source>
        <dbReference type="ARBA" id="ARBA00004141"/>
    </source>
</evidence>
<feature type="transmembrane region" description="Helical" evidence="10">
    <location>
        <begin position="142"/>
        <end position="161"/>
    </location>
</feature>
<keyword evidence="7 10" id="KW-1133">Transmembrane helix</keyword>
<feature type="transmembrane region" description="Helical" evidence="10">
    <location>
        <begin position="210"/>
        <end position="228"/>
    </location>
</feature>
<feature type="region of interest" description="Disordered" evidence="9">
    <location>
        <begin position="1"/>
        <end position="25"/>
    </location>
</feature>
<dbReference type="InterPro" id="IPR004648">
    <property type="entry name" value="Oligpept_transpt"/>
</dbReference>
<feature type="compositionally biased region" description="Polar residues" evidence="9">
    <location>
        <begin position="1"/>
        <end position="11"/>
    </location>
</feature>
<evidence type="ECO:0000256" key="6">
    <source>
        <dbReference type="ARBA" id="ARBA00022927"/>
    </source>
</evidence>
<evidence type="ECO:0000256" key="7">
    <source>
        <dbReference type="ARBA" id="ARBA00022989"/>
    </source>
</evidence>
<comment type="caution">
    <text evidence="11">The sequence shown here is derived from an EMBL/GenBank/DDBJ whole genome shotgun (WGS) entry which is preliminary data.</text>
</comment>
<evidence type="ECO:0000256" key="4">
    <source>
        <dbReference type="ARBA" id="ARBA00022692"/>
    </source>
</evidence>
<dbReference type="GO" id="GO:0035673">
    <property type="term" value="F:oligopeptide transmembrane transporter activity"/>
    <property type="evidence" value="ECO:0007669"/>
    <property type="project" value="InterPro"/>
</dbReference>
<keyword evidence="6" id="KW-0653">Protein transport</keyword>
<proteinExistence type="inferred from homology"/>
<comment type="similarity">
    <text evidence="2">Belongs to the oligopeptide OPT transporter family.</text>
</comment>
<feature type="transmembrane region" description="Helical" evidence="10">
    <location>
        <begin position="116"/>
        <end position="135"/>
    </location>
</feature>
<keyword evidence="8 10" id="KW-0472">Membrane</keyword>
<name>A0AAV0BGU2_PHAPC</name>
<dbReference type="GO" id="GO:0016020">
    <property type="term" value="C:membrane"/>
    <property type="evidence" value="ECO:0007669"/>
    <property type="project" value="UniProtKB-SubCell"/>
</dbReference>
<keyword evidence="5" id="KW-0571">Peptide transport</keyword>
<keyword evidence="3" id="KW-0813">Transport</keyword>
<dbReference type="InterPro" id="IPR004813">
    <property type="entry name" value="OPT"/>
</dbReference>
<feature type="region of interest" description="Disordered" evidence="9">
    <location>
        <begin position="45"/>
        <end position="93"/>
    </location>
</feature>
<evidence type="ECO:0000313" key="11">
    <source>
        <dbReference type="EMBL" id="CAH7684753.1"/>
    </source>
</evidence>
<evidence type="ECO:0000256" key="3">
    <source>
        <dbReference type="ARBA" id="ARBA00022448"/>
    </source>
</evidence>
<feature type="transmembrane region" description="Helical" evidence="10">
    <location>
        <begin position="177"/>
        <end position="198"/>
    </location>
</feature>
<dbReference type="NCBIfam" id="TIGR00728">
    <property type="entry name" value="OPT_sfam"/>
    <property type="match status" value="1"/>
</dbReference>
<reference evidence="11" key="1">
    <citation type="submission" date="2022-06" db="EMBL/GenBank/DDBJ databases">
        <authorList>
            <consortium name="SYNGENTA / RWTH Aachen University"/>
        </authorList>
    </citation>
    <scope>NUCLEOTIDE SEQUENCE</scope>
</reference>
<feature type="transmembrane region" description="Helical" evidence="10">
    <location>
        <begin position="585"/>
        <end position="606"/>
    </location>
</feature>
<evidence type="ECO:0000256" key="9">
    <source>
        <dbReference type="SAM" id="MobiDB-lite"/>
    </source>
</evidence>
<feature type="transmembrane region" description="Helical" evidence="10">
    <location>
        <begin position="453"/>
        <end position="473"/>
    </location>
</feature>
<dbReference type="PANTHER" id="PTHR22601">
    <property type="entry name" value="ISP4 LIKE PROTEIN"/>
    <property type="match status" value="1"/>
</dbReference>
<evidence type="ECO:0000256" key="10">
    <source>
        <dbReference type="SAM" id="Phobius"/>
    </source>
</evidence>
<evidence type="ECO:0000256" key="2">
    <source>
        <dbReference type="ARBA" id="ARBA00008807"/>
    </source>
</evidence>
<accession>A0AAV0BGU2</accession>
<sequence>MAINHPNPTSRVNEKDTNSTSSSCLAQTLNGKEISTLACLEKLPATPNHKYSEKTEIPISPFEKKNQDEQKIEQASGSKDISSNKNTSDPFDETAVLPEVVTDDDPNMPTMTLRSILTGVIMTGFGGGVSQLFMYKPVHLHLHPLFIQLACLIIGKTFAAIPGPKWWNPCPMTVKEVVFSSIMATAGAAGTLSVETIAAQDLFFNKKFDAILILSTLMSSQLLGYTWASVLRPLLVYPSKTIFPSVLPSVALFNSMCGDTPEAFVGISLYEVIPTYVSPALQAISPWCLTLPQVPAITQLFGGSMVAEGMGLLSFCLDWTIVDGKNLPFISFDLLDDTGKKYNLTTAVYPNGTEVVEGVEALGLPRYATTFVLGKAGISLALSSAISGAILYNWPVLKAIFQKSDKNELEDPHRTITKNYKEFPNYGFAILAAITITLAFLSNYFGESGLSPGGLAVAFFISALLSLAAGFFYGTVGIHLHCHGIFFPGNAIANLWFAMYGSTTVSQCTFMLKDLKLGQYMHLVLGAITHWQVMESIVGSQREVLLLPHGNGVFTGMHLSSLSAQATSWGIFSQRLYYVGARYSIIPLCLLFGFFLPLPFFLLHIWKPSVGWDRFNISLFCSSIFHAILGVTSGRTTAVILAIFTQYYLRKYRFQWYQKYNWREGQNKRFFTNCLSLQLDGGTQMAVFVLSFALQGGAGFKVDMPTYFLNPKGTRDYCYLPTAHK</sequence>
<evidence type="ECO:0000256" key="8">
    <source>
        <dbReference type="ARBA" id="ARBA00023136"/>
    </source>
</evidence>
<comment type="subcellular location">
    <subcellularLocation>
        <location evidence="1">Membrane</location>
        <topology evidence="1">Multi-pass membrane protein</topology>
    </subcellularLocation>
</comment>
<keyword evidence="4 10" id="KW-0812">Transmembrane</keyword>
<protein>
    <submittedName>
        <fullName evidence="11">Oligopeptide transporter</fullName>
    </submittedName>
</protein>
<feature type="transmembrane region" description="Helical" evidence="10">
    <location>
        <begin position="626"/>
        <end position="649"/>
    </location>
</feature>
<feature type="compositionally biased region" description="Basic and acidic residues" evidence="9">
    <location>
        <begin position="50"/>
        <end position="72"/>
    </location>
</feature>
<dbReference type="AlphaFoldDB" id="A0AAV0BGU2"/>
<evidence type="ECO:0000313" key="12">
    <source>
        <dbReference type="Proteomes" id="UP001153365"/>
    </source>
</evidence>
<feature type="transmembrane region" description="Helical" evidence="10">
    <location>
        <begin position="423"/>
        <end position="441"/>
    </location>
</feature>